<dbReference type="STRING" id="692275.M3DBS6"/>
<dbReference type="GeneID" id="27901294"/>
<protein>
    <submittedName>
        <fullName evidence="2">Microtubule associated protein</fullName>
    </submittedName>
</protein>
<dbReference type="eggNOG" id="KOG4302">
    <property type="taxonomic scope" value="Eukaryota"/>
</dbReference>
<feature type="region of interest" description="Disordered" evidence="1">
    <location>
        <begin position="637"/>
        <end position="796"/>
    </location>
</feature>
<evidence type="ECO:0000313" key="2">
    <source>
        <dbReference type="EMBL" id="EMF15304.1"/>
    </source>
</evidence>
<name>M3DBS6_SPHMS</name>
<feature type="compositionally biased region" description="Basic and acidic residues" evidence="1">
    <location>
        <begin position="768"/>
        <end position="782"/>
    </location>
</feature>
<dbReference type="PANTHER" id="PTHR19321">
    <property type="entry name" value="PROTEIN REGULATOR OF CYTOKINESIS 1 PRC1-RELATED"/>
    <property type="match status" value="1"/>
</dbReference>
<dbReference type="HOGENOM" id="CLU_013892_0_0_1"/>
<feature type="compositionally biased region" description="Basic and acidic residues" evidence="1">
    <location>
        <begin position="480"/>
        <end position="490"/>
    </location>
</feature>
<feature type="compositionally biased region" description="Basic and acidic residues" evidence="1">
    <location>
        <begin position="400"/>
        <end position="417"/>
    </location>
</feature>
<feature type="compositionally biased region" description="Polar residues" evidence="1">
    <location>
        <begin position="676"/>
        <end position="687"/>
    </location>
</feature>
<dbReference type="GO" id="GO:1990023">
    <property type="term" value="C:mitotic spindle midzone"/>
    <property type="evidence" value="ECO:0007669"/>
    <property type="project" value="TreeGrafter"/>
</dbReference>
<feature type="region of interest" description="Disordered" evidence="1">
    <location>
        <begin position="382"/>
        <end position="417"/>
    </location>
</feature>
<dbReference type="Proteomes" id="UP000016931">
    <property type="component" value="Unassembled WGS sequence"/>
</dbReference>
<dbReference type="InterPro" id="IPR007145">
    <property type="entry name" value="MAP65_Ase1_PRC1"/>
</dbReference>
<keyword evidence="3" id="KW-1185">Reference proteome</keyword>
<feature type="compositionally biased region" description="Low complexity" evidence="1">
    <location>
        <begin position="706"/>
        <end position="717"/>
    </location>
</feature>
<feature type="region of interest" description="Disordered" evidence="1">
    <location>
        <begin position="458"/>
        <end position="526"/>
    </location>
</feature>
<dbReference type="OMA" id="QLHGIYD"/>
<feature type="compositionally biased region" description="Basic and acidic residues" evidence="1">
    <location>
        <begin position="574"/>
        <end position="592"/>
    </location>
</feature>
<sequence>MDTSYLSQQVTTIIERLHGFFDDIGVASHERDSRESELFSALSETLHSQLNLVAKEKHDLTEEAQRLIKTIRQMERSLDDTRPKDDYEAENDGLKITFPLLNCIERLKQKHHTMAKLHRERYEQVKKLVDALESYASHLEPSFVKIKLPPTAPKAEIPPSFDLSPTYVTKLDNEFTRVYDEYNKRVAQVAQYGDDIINLYSELGVPQAQIDSQIVQFARNSPEQLGLHKEDLQRLGSKRDKLISEKQQREKKLKDLRAAVDGLWERLGVDESERKQFLASNRGVGIRQINEFEDELARLNELKRQNLHIFVEDARFKLQALWDGLYFSEEEMLDFAPAFSDVYSDALLSAHEQEIARLENLKEQRAPILAAVDRHRSLIQDREDLEKSSQDASRLMSKGAKGEKRDPGKLLREEKQRKRITKELPKVEADLRKTLEDWEDEYGRPFCVHGQRYLDELEATQARAPPPRSKTPNALSGTRDAPKSAGRDSRPNLAQSKSAGTLRGGNPTRSKTPTAHSNRNPLAASTIGHSGISASMLGASVAGFGSVRGSPSKIPGASGSRLPMGILPNGSNSPERRERSNMTASHETDLNRTLRGNMGPPRVPPPKMKDIFVPPTPTPIGSNKENGLDLERSGSVLRHLETEDPYDDRRYQNNHYSSMHSLSSHGSRGHAHSRSVDSFASSTSRPMSRQEYPLAPPISRQSSNTSSIMSGSQVSGSENWETYDSTSENDESDAKEAYYAKVKHQQNQMRQTIKRPGTASGQLGGIKRIREQPIAEEGRDGSEAGWTDDGSVGETY</sequence>
<dbReference type="OrthoDB" id="642895at2759"/>
<feature type="compositionally biased region" description="Polar residues" evidence="1">
    <location>
        <begin position="507"/>
        <end position="520"/>
    </location>
</feature>
<feature type="compositionally biased region" description="Basic and acidic residues" evidence="1">
    <location>
        <begin position="637"/>
        <end position="651"/>
    </location>
</feature>
<dbReference type="EMBL" id="KB456261">
    <property type="protein sequence ID" value="EMF15304.1"/>
    <property type="molecule type" value="Genomic_DNA"/>
</dbReference>
<gene>
    <name evidence="2" type="ORF">SEPMUDRAFT_147225</name>
</gene>
<dbReference type="GO" id="GO:0005737">
    <property type="term" value="C:cytoplasm"/>
    <property type="evidence" value="ECO:0007669"/>
    <property type="project" value="TreeGrafter"/>
</dbReference>
<evidence type="ECO:0000256" key="1">
    <source>
        <dbReference type="SAM" id="MobiDB-lite"/>
    </source>
</evidence>
<accession>M3DBS6</accession>
<dbReference type="GO" id="GO:0008017">
    <property type="term" value="F:microtubule binding"/>
    <property type="evidence" value="ECO:0007669"/>
    <property type="project" value="InterPro"/>
</dbReference>
<dbReference type="RefSeq" id="XP_016763425.1">
    <property type="nucleotide sequence ID" value="XM_016904157.1"/>
</dbReference>
<dbReference type="Pfam" id="PF03999">
    <property type="entry name" value="MAP65_ASE1"/>
    <property type="match status" value="1"/>
</dbReference>
<evidence type="ECO:0000313" key="3">
    <source>
        <dbReference type="Proteomes" id="UP000016931"/>
    </source>
</evidence>
<feature type="compositionally biased region" description="Low complexity" evidence="1">
    <location>
        <begin position="655"/>
        <end position="666"/>
    </location>
</feature>
<reference evidence="2 3" key="1">
    <citation type="journal article" date="2012" name="PLoS Pathog.">
        <title>Diverse lifestyles and strategies of plant pathogenesis encoded in the genomes of eighteen Dothideomycetes fungi.</title>
        <authorList>
            <person name="Ohm R.A."/>
            <person name="Feau N."/>
            <person name="Henrissat B."/>
            <person name="Schoch C.L."/>
            <person name="Horwitz B.A."/>
            <person name="Barry K.W."/>
            <person name="Condon B.J."/>
            <person name="Copeland A.C."/>
            <person name="Dhillon B."/>
            <person name="Glaser F."/>
            <person name="Hesse C.N."/>
            <person name="Kosti I."/>
            <person name="LaButti K."/>
            <person name="Lindquist E.A."/>
            <person name="Lucas S."/>
            <person name="Salamov A.A."/>
            <person name="Bradshaw R.E."/>
            <person name="Ciuffetti L."/>
            <person name="Hamelin R.C."/>
            <person name="Kema G.H.J."/>
            <person name="Lawrence C."/>
            <person name="Scott J.A."/>
            <person name="Spatafora J.W."/>
            <person name="Turgeon B.G."/>
            <person name="de Wit P.J.G.M."/>
            <person name="Zhong S."/>
            <person name="Goodwin S.B."/>
            <person name="Grigoriev I.V."/>
        </authorList>
    </citation>
    <scope>NUCLEOTIDE SEQUENCE [LARGE SCALE GENOMIC DNA]</scope>
    <source>
        <strain evidence="2 3">SO2202</strain>
    </source>
</reference>
<dbReference type="PANTHER" id="PTHR19321:SF41">
    <property type="entry name" value="FASCETTO-RELATED"/>
    <property type="match status" value="1"/>
</dbReference>
<dbReference type="Gene3D" id="1.20.58.1520">
    <property type="match status" value="1"/>
</dbReference>
<feature type="region of interest" description="Disordered" evidence="1">
    <location>
        <begin position="549"/>
        <end position="609"/>
    </location>
</feature>
<proteinExistence type="predicted"/>
<dbReference type="AlphaFoldDB" id="M3DBS6"/>
<organism evidence="2 3">
    <name type="scientific">Sphaerulina musiva (strain SO2202)</name>
    <name type="common">Poplar stem canker fungus</name>
    <name type="synonym">Septoria musiva</name>
    <dbReference type="NCBI Taxonomy" id="692275"/>
    <lineage>
        <taxon>Eukaryota</taxon>
        <taxon>Fungi</taxon>
        <taxon>Dikarya</taxon>
        <taxon>Ascomycota</taxon>
        <taxon>Pezizomycotina</taxon>
        <taxon>Dothideomycetes</taxon>
        <taxon>Dothideomycetidae</taxon>
        <taxon>Mycosphaerellales</taxon>
        <taxon>Mycosphaerellaceae</taxon>
        <taxon>Sphaerulina</taxon>
    </lineage>
</organism>
<dbReference type="GO" id="GO:0051256">
    <property type="term" value="P:mitotic spindle midzone assembly"/>
    <property type="evidence" value="ECO:0007669"/>
    <property type="project" value="TreeGrafter"/>
</dbReference>